<sequence length="298" mass="31974">MLDLRRLRLLRELAHRGTLAAVASALSYSPSTVSQQLSQLEAETGTVLLEHVGRRVRLTPQAQILVACTDRILAELERAQADIAAASAAAAGVVRVAAFQTAALALVPPAITTLGRGHPRLRVHLTQAEPETAIPALLARDFDLVIVEEYPDSPQPPAAGIDVAPLCVDPIRLAHPRTVRTPQNQAAVAALAGHPWVLEPAGTAARAWAVAVCRKAGFEPDVRYESSDLLLHVRLVESGHAAAFLPDLTWRGRRPTVATRPLPKPQSHRRISTAVRQGHADHPAIRSLRQALTSALPT</sequence>
<dbReference type="SUPFAM" id="SSF46785">
    <property type="entry name" value="Winged helix' DNA-binding domain"/>
    <property type="match status" value="1"/>
</dbReference>
<dbReference type="Proteomes" id="UP001501470">
    <property type="component" value="Unassembled WGS sequence"/>
</dbReference>
<evidence type="ECO:0000256" key="4">
    <source>
        <dbReference type="ARBA" id="ARBA00023163"/>
    </source>
</evidence>
<dbReference type="Gene3D" id="1.10.10.10">
    <property type="entry name" value="Winged helix-like DNA-binding domain superfamily/Winged helix DNA-binding domain"/>
    <property type="match status" value="1"/>
</dbReference>
<reference evidence="7" key="1">
    <citation type="journal article" date="2019" name="Int. J. Syst. Evol. Microbiol.">
        <title>The Global Catalogue of Microorganisms (GCM) 10K type strain sequencing project: providing services to taxonomists for standard genome sequencing and annotation.</title>
        <authorList>
            <consortium name="The Broad Institute Genomics Platform"/>
            <consortium name="The Broad Institute Genome Sequencing Center for Infectious Disease"/>
            <person name="Wu L."/>
            <person name="Ma J."/>
        </authorList>
    </citation>
    <scope>NUCLEOTIDE SEQUENCE [LARGE SCALE GENOMIC DNA]</scope>
    <source>
        <strain evidence="7">JCM 15933</strain>
    </source>
</reference>
<gene>
    <name evidence="6" type="ORF">GCM10009827_060960</name>
</gene>
<protein>
    <submittedName>
        <fullName evidence="6">LysR family transcriptional regulator</fullName>
    </submittedName>
</protein>
<evidence type="ECO:0000313" key="6">
    <source>
        <dbReference type="EMBL" id="GAA1534614.1"/>
    </source>
</evidence>
<dbReference type="PANTHER" id="PTHR30346">
    <property type="entry name" value="TRANSCRIPTIONAL DUAL REGULATOR HCAR-RELATED"/>
    <property type="match status" value="1"/>
</dbReference>
<evidence type="ECO:0000256" key="3">
    <source>
        <dbReference type="ARBA" id="ARBA00023125"/>
    </source>
</evidence>
<comment type="similarity">
    <text evidence="1">Belongs to the LysR transcriptional regulatory family.</text>
</comment>
<dbReference type="SUPFAM" id="SSF53850">
    <property type="entry name" value="Periplasmic binding protein-like II"/>
    <property type="match status" value="1"/>
</dbReference>
<keyword evidence="4" id="KW-0804">Transcription</keyword>
<dbReference type="Pfam" id="PF00126">
    <property type="entry name" value="HTH_1"/>
    <property type="match status" value="1"/>
</dbReference>
<evidence type="ECO:0000259" key="5">
    <source>
        <dbReference type="PROSITE" id="PS50931"/>
    </source>
</evidence>
<organism evidence="6 7">
    <name type="scientific">Dactylosporangium maewongense</name>
    <dbReference type="NCBI Taxonomy" id="634393"/>
    <lineage>
        <taxon>Bacteria</taxon>
        <taxon>Bacillati</taxon>
        <taxon>Actinomycetota</taxon>
        <taxon>Actinomycetes</taxon>
        <taxon>Micromonosporales</taxon>
        <taxon>Micromonosporaceae</taxon>
        <taxon>Dactylosporangium</taxon>
    </lineage>
</organism>
<dbReference type="InterPro" id="IPR036390">
    <property type="entry name" value="WH_DNA-bd_sf"/>
</dbReference>
<comment type="caution">
    <text evidence="6">The sequence shown here is derived from an EMBL/GenBank/DDBJ whole genome shotgun (WGS) entry which is preliminary data.</text>
</comment>
<evidence type="ECO:0000256" key="2">
    <source>
        <dbReference type="ARBA" id="ARBA00023015"/>
    </source>
</evidence>
<keyword evidence="2" id="KW-0805">Transcription regulation</keyword>
<dbReference type="EMBL" id="BAAAQD010000013">
    <property type="protein sequence ID" value="GAA1534614.1"/>
    <property type="molecule type" value="Genomic_DNA"/>
</dbReference>
<proteinExistence type="inferred from homology"/>
<dbReference type="PANTHER" id="PTHR30346:SF29">
    <property type="entry name" value="LYSR SUBSTRATE-BINDING"/>
    <property type="match status" value="1"/>
</dbReference>
<feature type="domain" description="HTH lysR-type" evidence="5">
    <location>
        <begin position="2"/>
        <end position="59"/>
    </location>
</feature>
<dbReference type="Gene3D" id="3.40.190.10">
    <property type="entry name" value="Periplasmic binding protein-like II"/>
    <property type="match status" value="2"/>
</dbReference>
<evidence type="ECO:0000313" key="7">
    <source>
        <dbReference type="Proteomes" id="UP001501470"/>
    </source>
</evidence>
<evidence type="ECO:0000256" key="1">
    <source>
        <dbReference type="ARBA" id="ARBA00009437"/>
    </source>
</evidence>
<dbReference type="InterPro" id="IPR000847">
    <property type="entry name" value="LysR_HTH_N"/>
</dbReference>
<keyword evidence="7" id="KW-1185">Reference proteome</keyword>
<name>A0ABP4M0U4_9ACTN</name>
<dbReference type="Pfam" id="PF03466">
    <property type="entry name" value="LysR_substrate"/>
    <property type="match status" value="1"/>
</dbReference>
<dbReference type="InterPro" id="IPR036388">
    <property type="entry name" value="WH-like_DNA-bd_sf"/>
</dbReference>
<dbReference type="PROSITE" id="PS50931">
    <property type="entry name" value="HTH_LYSR"/>
    <property type="match status" value="1"/>
</dbReference>
<accession>A0ABP4M0U4</accession>
<dbReference type="InterPro" id="IPR005119">
    <property type="entry name" value="LysR_subst-bd"/>
</dbReference>
<keyword evidence="3" id="KW-0238">DNA-binding</keyword>